<proteinExistence type="predicted"/>
<name>A0A1B6I580_9HEMI</name>
<feature type="non-terminal residue" evidence="2">
    <location>
        <position position="1"/>
    </location>
</feature>
<reference evidence="2" key="1">
    <citation type="submission" date="2015-11" db="EMBL/GenBank/DDBJ databases">
        <title>De novo transcriptome assembly of four potential Pierce s Disease insect vectors from Arizona vineyards.</title>
        <authorList>
            <person name="Tassone E.E."/>
        </authorList>
    </citation>
    <scope>NUCLEOTIDE SEQUENCE</scope>
</reference>
<gene>
    <name evidence="2" type="ORF">g.6267</name>
</gene>
<dbReference type="AlphaFoldDB" id="A0A1B6I580"/>
<accession>A0A1B6I580</accession>
<protein>
    <submittedName>
        <fullName evidence="2">Uncharacterized protein</fullName>
    </submittedName>
</protein>
<evidence type="ECO:0000313" key="2">
    <source>
        <dbReference type="EMBL" id="JAS82052.1"/>
    </source>
</evidence>
<feature type="region of interest" description="Disordered" evidence="1">
    <location>
        <begin position="47"/>
        <end position="68"/>
    </location>
</feature>
<evidence type="ECO:0000256" key="1">
    <source>
        <dbReference type="SAM" id="MobiDB-lite"/>
    </source>
</evidence>
<sequence length="109" mass="11967">LQRWLPQLLRGPESPAGQGGKLVDLPLGLPQVFGEEATTVHCGEVGTVRGEAPGRNGDNAAGSRRIERQAIKDGGDIETVRRETQLIHGYCNDNFILYITFIKFIISHK</sequence>
<dbReference type="EMBL" id="GECU01025654">
    <property type="protein sequence ID" value="JAS82052.1"/>
    <property type="molecule type" value="Transcribed_RNA"/>
</dbReference>
<organism evidence="2">
    <name type="scientific">Homalodisca liturata</name>
    <dbReference type="NCBI Taxonomy" id="320908"/>
    <lineage>
        <taxon>Eukaryota</taxon>
        <taxon>Metazoa</taxon>
        <taxon>Ecdysozoa</taxon>
        <taxon>Arthropoda</taxon>
        <taxon>Hexapoda</taxon>
        <taxon>Insecta</taxon>
        <taxon>Pterygota</taxon>
        <taxon>Neoptera</taxon>
        <taxon>Paraneoptera</taxon>
        <taxon>Hemiptera</taxon>
        <taxon>Auchenorrhyncha</taxon>
        <taxon>Membracoidea</taxon>
        <taxon>Cicadellidae</taxon>
        <taxon>Cicadellinae</taxon>
        <taxon>Proconiini</taxon>
        <taxon>Homalodisca</taxon>
    </lineage>
</organism>